<dbReference type="FunFam" id="1.10.10.10:FF:000479">
    <property type="entry name" value="Predicted protein"/>
    <property type="match status" value="1"/>
</dbReference>
<sequence length="545" mass="59892">MAEDREESGEGSDLYTAKGERRQFVKHSYTDYAQEDDGPLSKKDEAILQQYDENRVAGPFPLKLHIILKILEEEGKDDIFSFLPHGRSFGIHKPGAFEDIIKRFFKQSQLSSFRRQLNLYGFLRLTNGRDSGSYYHELFLRGRPLLALRMTRTRIKGTKIRASSSPSDEPKLYSYPPLGPAIRPESQQPRVSKKQMLNTMMIPQEVRDHFAMMQGGAIGVMANPAMMMNNMNMPSMIVGAPGGAAVASNNATGVMATTGAVNFMPALQQQQPGTSQMPQIEMNQGNDMKPNSQDDSKKTKNDDVGLVSTSQQQPSITPAATNQFFVNPFQPQMVPMTAMSAAPGTLNQGMFQFNNTAGGNSTLQQQEMIMQQQARYVAELERTVALQNMERNELMASLAASNNSNNVKNNNGASDQNVGTGVGNSVMSTPAQQQFGAGRLLVPGGMNAPNMMAQFGGQMMMQGVTPMMPFQTNQQMMLPTGQQMMPMMAMNNVNTLNTQPPTSAKEQEKESSPSTEAVGGSNNQERGDNQEASAAPRNEQQDHEV</sequence>
<feature type="compositionally biased region" description="Low complexity" evidence="5">
    <location>
        <begin position="269"/>
        <end position="279"/>
    </location>
</feature>
<comment type="caution">
    <text evidence="7">The sequence shown here is derived from an EMBL/GenBank/DDBJ whole genome shotgun (WGS) entry which is preliminary data.</text>
</comment>
<evidence type="ECO:0000313" key="8">
    <source>
        <dbReference type="Proteomes" id="UP001054902"/>
    </source>
</evidence>
<feature type="region of interest" description="Disordered" evidence="5">
    <location>
        <begin position="493"/>
        <end position="545"/>
    </location>
</feature>
<dbReference type="SUPFAM" id="SSF46785">
    <property type="entry name" value="Winged helix' DNA-binding domain"/>
    <property type="match status" value="1"/>
</dbReference>
<evidence type="ECO:0000313" key="7">
    <source>
        <dbReference type="EMBL" id="GFH58561.1"/>
    </source>
</evidence>
<feature type="domain" description="HSF-type DNA-binding" evidence="6">
    <location>
        <begin position="56"/>
        <end position="153"/>
    </location>
</feature>
<evidence type="ECO:0000256" key="3">
    <source>
        <dbReference type="ARBA" id="ARBA00023242"/>
    </source>
</evidence>
<dbReference type="GO" id="GO:0043565">
    <property type="term" value="F:sequence-specific DNA binding"/>
    <property type="evidence" value="ECO:0007669"/>
    <property type="project" value="InterPro"/>
</dbReference>
<evidence type="ECO:0000256" key="2">
    <source>
        <dbReference type="ARBA" id="ARBA00023125"/>
    </source>
</evidence>
<keyword evidence="8" id="KW-1185">Reference proteome</keyword>
<feature type="compositionally biased region" description="Polar residues" evidence="5">
    <location>
        <begin position="281"/>
        <end position="291"/>
    </location>
</feature>
<reference evidence="7 8" key="1">
    <citation type="journal article" date="2021" name="Sci. Rep.">
        <title>The genome of the diatom Chaetoceros tenuissimus carries an ancient integrated fragment of an extant virus.</title>
        <authorList>
            <person name="Hongo Y."/>
            <person name="Kimura K."/>
            <person name="Takaki Y."/>
            <person name="Yoshida Y."/>
            <person name="Baba S."/>
            <person name="Kobayashi G."/>
            <person name="Nagasaki K."/>
            <person name="Hano T."/>
            <person name="Tomaru Y."/>
        </authorList>
    </citation>
    <scope>NUCLEOTIDE SEQUENCE [LARGE SCALE GENOMIC DNA]</scope>
    <source>
        <strain evidence="7 8">NIES-3715</strain>
    </source>
</reference>
<keyword evidence="2" id="KW-0238">DNA-binding</keyword>
<proteinExistence type="inferred from homology"/>
<dbReference type="PANTHER" id="PTHR10015">
    <property type="entry name" value="HEAT SHOCK TRANSCRIPTION FACTOR"/>
    <property type="match status" value="1"/>
</dbReference>
<dbReference type="AlphaFoldDB" id="A0AAD3HCV2"/>
<gene>
    <name evidence="7" type="ORF">CTEN210_15037</name>
</gene>
<organism evidence="7 8">
    <name type="scientific">Chaetoceros tenuissimus</name>
    <dbReference type="NCBI Taxonomy" id="426638"/>
    <lineage>
        <taxon>Eukaryota</taxon>
        <taxon>Sar</taxon>
        <taxon>Stramenopiles</taxon>
        <taxon>Ochrophyta</taxon>
        <taxon>Bacillariophyta</taxon>
        <taxon>Coscinodiscophyceae</taxon>
        <taxon>Chaetocerotophycidae</taxon>
        <taxon>Chaetocerotales</taxon>
        <taxon>Chaetocerotaceae</taxon>
        <taxon>Chaetoceros</taxon>
    </lineage>
</organism>
<evidence type="ECO:0000259" key="6">
    <source>
        <dbReference type="SMART" id="SM00415"/>
    </source>
</evidence>
<dbReference type="InterPro" id="IPR036390">
    <property type="entry name" value="WH_DNA-bd_sf"/>
</dbReference>
<feature type="compositionally biased region" description="Basic and acidic residues" evidence="5">
    <location>
        <begin position="292"/>
        <end position="303"/>
    </location>
</feature>
<evidence type="ECO:0000256" key="5">
    <source>
        <dbReference type="SAM" id="MobiDB-lite"/>
    </source>
</evidence>
<evidence type="ECO:0000256" key="4">
    <source>
        <dbReference type="RuleBase" id="RU004020"/>
    </source>
</evidence>
<dbReference type="SMART" id="SM00415">
    <property type="entry name" value="HSF"/>
    <property type="match status" value="1"/>
</dbReference>
<dbReference type="InterPro" id="IPR000232">
    <property type="entry name" value="HSF_DNA-bd"/>
</dbReference>
<dbReference type="Proteomes" id="UP001054902">
    <property type="component" value="Unassembled WGS sequence"/>
</dbReference>
<keyword evidence="3" id="KW-0539">Nucleus</keyword>
<accession>A0AAD3HCV2</accession>
<dbReference type="EMBL" id="BLLK01000062">
    <property type="protein sequence ID" value="GFH58561.1"/>
    <property type="molecule type" value="Genomic_DNA"/>
</dbReference>
<feature type="compositionally biased region" description="Polar residues" evidence="5">
    <location>
        <begin position="512"/>
        <end position="524"/>
    </location>
</feature>
<dbReference type="InterPro" id="IPR036388">
    <property type="entry name" value="WH-like_DNA-bd_sf"/>
</dbReference>
<name>A0AAD3HCV2_9STRA</name>
<dbReference type="Pfam" id="PF00447">
    <property type="entry name" value="HSF_DNA-bind"/>
    <property type="match status" value="1"/>
</dbReference>
<feature type="compositionally biased region" description="Polar residues" evidence="5">
    <location>
        <begin position="493"/>
        <end position="504"/>
    </location>
</feature>
<protein>
    <recommendedName>
        <fullName evidence="6">HSF-type DNA-binding domain-containing protein</fullName>
    </recommendedName>
</protein>
<feature type="region of interest" description="Disordered" evidence="5">
    <location>
        <begin position="269"/>
        <end position="315"/>
    </location>
</feature>
<comment type="subcellular location">
    <subcellularLocation>
        <location evidence="1">Nucleus</location>
    </subcellularLocation>
</comment>
<evidence type="ECO:0000256" key="1">
    <source>
        <dbReference type="ARBA" id="ARBA00004123"/>
    </source>
</evidence>
<comment type="similarity">
    <text evidence="4">Belongs to the HSF family.</text>
</comment>
<dbReference type="GO" id="GO:0005634">
    <property type="term" value="C:nucleus"/>
    <property type="evidence" value="ECO:0007669"/>
    <property type="project" value="UniProtKB-SubCell"/>
</dbReference>
<dbReference type="GO" id="GO:0003700">
    <property type="term" value="F:DNA-binding transcription factor activity"/>
    <property type="evidence" value="ECO:0007669"/>
    <property type="project" value="InterPro"/>
</dbReference>
<dbReference type="PANTHER" id="PTHR10015:SF206">
    <property type="entry name" value="HSF-TYPE DNA-BINDING DOMAIN-CONTAINING PROTEIN"/>
    <property type="match status" value="1"/>
</dbReference>
<dbReference type="Gene3D" id="1.10.10.10">
    <property type="entry name" value="Winged helix-like DNA-binding domain superfamily/Winged helix DNA-binding domain"/>
    <property type="match status" value="1"/>
</dbReference>